<keyword evidence="6" id="KW-0814">Transposable element</keyword>
<keyword evidence="3 6" id="KW-0815">Transposition</keyword>
<dbReference type="PANTHER" id="PTHR33217">
    <property type="entry name" value="TRANSPOSASE FOR INSERTION SEQUENCE ELEMENT IS1081"/>
    <property type="match status" value="1"/>
</dbReference>
<dbReference type="Pfam" id="PF00872">
    <property type="entry name" value="Transposase_mut"/>
    <property type="match status" value="1"/>
</dbReference>
<sequence length="113" mass="13135">MKAFMANLKCVYKAATINAAEIALDELDAKWGDKYPMVIQFWRTKWPTLSTYFKYPEYVRKAIYTTNAVEAVHRQFRKLTKIKGGFANENSLLKLLYAGILKASERWTHPVQN</sequence>
<organism evidence="7 8">
    <name type="scientific">Gynuella sunshinyii YC6258</name>
    <dbReference type="NCBI Taxonomy" id="1445510"/>
    <lineage>
        <taxon>Bacteria</taxon>
        <taxon>Pseudomonadati</taxon>
        <taxon>Pseudomonadota</taxon>
        <taxon>Gammaproteobacteria</taxon>
        <taxon>Oceanospirillales</taxon>
        <taxon>Saccharospirillaceae</taxon>
        <taxon>Gynuella</taxon>
    </lineage>
</organism>
<dbReference type="AlphaFoldDB" id="A0A0C5W5D0"/>
<dbReference type="PANTHER" id="PTHR33217:SF8">
    <property type="entry name" value="MUTATOR FAMILY TRANSPOSASE"/>
    <property type="match status" value="1"/>
</dbReference>
<dbReference type="GO" id="GO:0006313">
    <property type="term" value="P:DNA transposition"/>
    <property type="evidence" value="ECO:0007669"/>
    <property type="project" value="UniProtKB-UniRule"/>
</dbReference>
<evidence type="ECO:0000313" key="7">
    <source>
        <dbReference type="EMBL" id="AJQ97794.1"/>
    </source>
</evidence>
<keyword evidence="5 6" id="KW-0233">DNA recombination</keyword>
<keyword evidence="8" id="KW-1185">Reference proteome</keyword>
<gene>
    <name evidence="7" type="ORF">YC6258_05766</name>
</gene>
<proteinExistence type="inferred from homology"/>
<reference evidence="7 8" key="1">
    <citation type="submission" date="2014-01" db="EMBL/GenBank/DDBJ databases">
        <title>Full genme sequencing of cellulolytic bacterium Gynuella sunshinyii YC6258T gen. nov., sp. nov.</title>
        <authorList>
            <person name="Khan H."/>
            <person name="Chung E.J."/>
            <person name="Chung Y.R."/>
        </authorList>
    </citation>
    <scope>NUCLEOTIDE SEQUENCE [LARGE SCALE GENOMIC DNA]</scope>
    <source>
        <strain evidence="7 8">YC6258</strain>
    </source>
</reference>
<evidence type="ECO:0000256" key="3">
    <source>
        <dbReference type="ARBA" id="ARBA00022578"/>
    </source>
</evidence>
<evidence type="ECO:0000256" key="1">
    <source>
        <dbReference type="ARBA" id="ARBA00002190"/>
    </source>
</evidence>
<keyword evidence="4 6" id="KW-0238">DNA-binding</keyword>
<evidence type="ECO:0000256" key="6">
    <source>
        <dbReference type="RuleBase" id="RU365089"/>
    </source>
</evidence>
<dbReference type="EMBL" id="CP007142">
    <property type="protein sequence ID" value="AJQ97794.1"/>
    <property type="molecule type" value="Genomic_DNA"/>
</dbReference>
<dbReference type="GO" id="GO:0003677">
    <property type="term" value="F:DNA binding"/>
    <property type="evidence" value="ECO:0007669"/>
    <property type="project" value="UniProtKB-UniRule"/>
</dbReference>
<dbReference type="KEGG" id="gsn:YC6258_05766"/>
<evidence type="ECO:0000256" key="4">
    <source>
        <dbReference type="ARBA" id="ARBA00023125"/>
    </source>
</evidence>
<evidence type="ECO:0000256" key="5">
    <source>
        <dbReference type="ARBA" id="ARBA00023172"/>
    </source>
</evidence>
<dbReference type="GO" id="GO:0004803">
    <property type="term" value="F:transposase activity"/>
    <property type="evidence" value="ECO:0007669"/>
    <property type="project" value="UniProtKB-UniRule"/>
</dbReference>
<accession>A0A0C5W5D0</accession>
<evidence type="ECO:0000313" key="8">
    <source>
        <dbReference type="Proteomes" id="UP000032266"/>
    </source>
</evidence>
<evidence type="ECO:0000256" key="2">
    <source>
        <dbReference type="ARBA" id="ARBA00010961"/>
    </source>
</evidence>
<dbReference type="HOGENOM" id="CLU_036805_13_5_6"/>
<dbReference type="PATRIC" id="fig|1445510.3.peg.5726"/>
<protein>
    <recommendedName>
        <fullName evidence="6">Mutator family transposase</fullName>
    </recommendedName>
</protein>
<name>A0A0C5W5D0_9GAMM</name>
<dbReference type="STRING" id="1445510.YC6258_05766"/>
<dbReference type="Proteomes" id="UP000032266">
    <property type="component" value="Chromosome"/>
</dbReference>
<dbReference type="InterPro" id="IPR001207">
    <property type="entry name" value="Transposase_mutator"/>
</dbReference>
<comment type="similarity">
    <text evidence="2 6">Belongs to the transposase mutator family.</text>
</comment>
<comment type="function">
    <text evidence="1 6">Required for the transposition of the insertion element.</text>
</comment>